<name>A0A4R5N843_9LACO</name>
<dbReference type="STRING" id="907931.GCA_000165675_00989"/>
<organism evidence="1 2">
    <name type="scientific">Leuconostoc fallax</name>
    <dbReference type="NCBI Taxonomy" id="1251"/>
    <lineage>
        <taxon>Bacteria</taxon>
        <taxon>Bacillati</taxon>
        <taxon>Bacillota</taxon>
        <taxon>Bacilli</taxon>
        <taxon>Lactobacillales</taxon>
        <taxon>Lactobacillaceae</taxon>
        <taxon>Leuconostoc</taxon>
    </lineage>
</organism>
<dbReference type="EMBL" id="PUFI01000014">
    <property type="protein sequence ID" value="TDG68055.1"/>
    <property type="molecule type" value="Genomic_DNA"/>
</dbReference>
<reference evidence="1 2" key="1">
    <citation type="journal article" date="2019" name="Appl. Microbiol. Biotechnol.">
        <title>Uncovering carbohydrate metabolism through a genotype-phenotype association study of 56 lactic acid bacteria genomes.</title>
        <authorList>
            <person name="Buron-Moles G."/>
            <person name="Chailyan A."/>
            <person name="Dolejs I."/>
            <person name="Forster J."/>
            <person name="Miks M.H."/>
        </authorList>
    </citation>
    <scope>NUCLEOTIDE SEQUENCE [LARGE SCALE GENOMIC DNA]</scope>
    <source>
        <strain evidence="1 2">ATCC 700006</strain>
    </source>
</reference>
<evidence type="ECO:0000313" key="2">
    <source>
        <dbReference type="Proteomes" id="UP000295681"/>
    </source>
</evidence>
<protein>
    <submittedName>
        <fullName evidence="1">Uncharacterized protein</fullName>
    </submittedName>
</protein>
<evidence type="ECO:0000313" key="1">
    <source>
        <dbReference type="EMBL" id="TDG68055.1"/>
    </source>
</evidence>
<comment type="caution">
    <text evidence="1">The sequence shown here is derived from an EMBL/GenBank/DDBJ whole genome shotgun (WGS) entry which is preliminary data.</text>
</comment>
<sequence length="189" mass="21894">MRLENSAIFPSSLVNQEYRPVADYVNSPRLSIIEKQLLKFVLKKINGLSNRILYQYYIGKRNSTYRFIPYDTSNGDPILGQNSKGEDNYIDVVVVKRISSSSEDVYEARLELNEKNIQRICTRLFFGIPSKNGELRTYTHYLDKIPLFSRSGATNQETNECADSCGYVLKNINYQQTHIQGYIQERIEI</sequence>
<accession>A0A4R5N843</accession>
<gene>
    <name evidence="1" type="ORF">C5L23_000361</name>
</gene>
<proteinExistence type="predicted"/>
<dbReference type="AlphaFoldDB" id="A0A4R5N843"/>
<dbReference type="Proteomes" id="UP000295681">
    <property type="component" value="Unassembled WGS sequence"/>
</dbReference>
<dbReference type="RefSeq" id="WP_010007826.1">
    <property type="nucleotide sequence ID" value="NZ_PUFI01000014.1"/>
</dbReference>
<keyword evidence="2" id="KW-1185">Reference proteome</keyword>